<dbReference type="RefSeq" id="WP_190128005.1">
    <property type="nucleotide sequence ID" value="NZ_BNBD01000001.1"/>
</dbReference>
<dbReference type="SMART" id="SM00903">
    <property type="entry name" value="Flavin_Reduct"/>
    <property type="match status" value="1"/>
</dbReference>
<reference evidence="4" key="1">
    <citation type="journal article" date="2014" name="Int. J. Syst. Evol. Microbiol.">
        <title>Complete genome sequence of Corynebacterium casei LMG S-19264T (=DSM 44701T), isolated from a smear-ripened cheese.</title>
        <authorList>
            <consortium name="US DOE Joint Genome Institute (JGI-PGF)"/>
            <person name="Walter F."/>
            <person name="Albersmeier A."/>
            <person name="Kalinowski J."/>
            <person name="Ruckert C."/>
        </authorList>
    </citation>
    <scope>NUCLEOTIDE SEQUENCE</scope>
    <source>
        <strain evidence="4">JCM 4059</strain>
    </source>
</reference>
<dbReference type="SUPFAM" id="SSF50475">
    <property type="entry name" value="FMN-binding split barrel"/>
    <property type="match status" value="1"/>
</dbReference>
<proteinExistence type="predicted"/>
<evidence type="ECO:0000313" key="4">
    <source>
        <dbReference type="EMBL" id="GHF29976.1"/>
    </source>
</evidence>
<accession>A0A919EAE5</accession>
<evidence type="ECO:0000256" key="1">
    <source>
        <dbReference type="ARBA" id="ARBA00023002"/>
    </source>
</evidence>
<dbReference type="Gene3D" id="2.30.110.10">
    <property type="entry name" value="Electron Transport, Fmn-binding Protein, Chain A"/>
    <property type="match status" value="1"/>
</dbReference>
<feature type="region of interest" description="Disordered" evidence="2">
    <location>
        <begin position="1"/>
        <end position="23"/>
    </location>
</feature>
<evidence type="ECO:0000313" key="5">
    <source>
        <dbReference type="Proteomes" id="UP000638313"/>
    </source>
</evidence>
<gene>
    <name evidence="4" type="ORF">GCM10010218_08990</name>
</gene>
<keyword evidence="4" id="KW-0503">Monooxygenase</keyword>
<dbReference type="GO" id="GO:0004497">
    <property type="term" value="F:monooxygenase activity"/>
    <property type="evidence" value="ECO:0007669"/>
    <property type="project" value="UniProtKB-KW"/>
</dbReference>
<dbReference type="GO" id="GO:0042602">
    <property type="term" value="F:riboflavin reductase (NADPH) activity"/>
    <property type="evidence" value="ECO:0007669"/>
    <property type="project" value="TreeGrafter"/>
</dbReference>
<protein>
    <submittedName>
        <fullName evidence="4">Monooxygenase</fullName>
    </submittedName>
</protein>
<dbReference type="InterPro" id="IPR050268">
    <property type="entry name" value="NADH-dep_flavin_reductase"/>
</dbReference>
<dbReference type="PANTHER" id="PTHR30466">
    <property type="entry name" value="FLAVIN REDUCTASE"/>
    <property type="match status" value="1"/>
</dbReference>
<feature type="domain" description="Flavin reductase like" evidence="3">
    <location>
        <begin position="29"/>
        <end position="176"/>
    </location>
</feature>
<organism evidence="4 5">
    <name type="scientific">Streptomyces mashuensis</name>
    <dbReference type="NCBI Taxonomy" id="33904"/>
    <lineage>
        <taxon>Bacteria</taxon>
        <taxon>Bacillati</taxon>
        <taxon>Actinomycetota</taxon>
        <taxon>Actinomycetes</taxon>
        <taxon>Kitasatosporales</taxon>
        <taxon>Streptomycetaceae</taxon>
        <taxon>Streptomyces</taxon>
    </lineage>
</organism>
<dbReference type="EMBL" id="BNBD01000001">
    <property type="protein sequence ID" value="GHF29976.1"/>
    <property type="molecule type" value="Genomic_DNA"/>
</dbReference>
<evidence type="ECO:0000259" key="3">
    <source>
        <dbReference type="SMART" id="SM00903"/>
    </source>
</evidence>
<comment type="caution">
    <text evidence="4">The sequence shown here is derived from an EMBL/GenBank/DDBJ whole genome shotgun (WGS) entry which is preliminary data.</text>
</comment>
<keyword evidence="1" id="KW-0560">Oxidoreductase</keyword>
<dbReference type="Proteomes" id="UP000638313">
    <property type="component" value="Unassembled WGS sequence"/>
</dbReference>
<reference evidence="4" key="2">
    <citation type="submission" date="2020-09" db="EMBL/GenBank/DDBJ databases">
        <authorList>
            <person name="Sun Q."/>
            <person name="Ohkuma M."/>
        </authorList>
    </citation>
    <scope>NUCLEOTIDE SEQUENCE</scope>
    <source>
        <strain evidence="4">JCM 4059</strain>
    </source>
</reference>
<sequence>MSVAAARLRPAPRAGGTGPQSRKRRSRALAQLASPVSVLTVCHGGRLHGTTVSTVTAVSREPLLLGACLRAGSVFAELAVAEGRFVVNVLDAGQGELARWFADGSRPTGAEQFAGIAWEADPYASAPLIDGALAHYTCRVFDTPRVGDHDVLLGQVTRTAVHDGAPLLSYAGGLFAGPHRKGNQHDV</sequence>
<dbReference type="AlphaFoldDB" id="A0A919EAE5"/>
<dbReference type="Pfam" id="PF01613">
    <property type="entry name" value="Flavin_Reduct"/>
    <property type="match status" value="1"/>
</dbReference>
<dbReference type="PANTHER" id="PTHR30466:SF1">
    <property type="entry name" value="FMN REDUCTASE (NADH) RUTF"/>
    <property type="match status" value="1"/>
</dbReference>
<evidence type="ECO:0000256" key="2">
    <source>
        <dbReference type="SAM" id="MobiDB-lite"/>
    </source>
</evidence>
<keyword evidence="5" id="KW-1185">Reference proteome</keyword>
<dbReference type="InterPro" id="IPR012349">
    <property type="entry name" value="Split_barrel_FMN-bd"/>
</dbReference>
<dbReference type="InterPro" id="IPR002563">
    <property type="entry name" value="Flavin_Rdtase-like_dom"/>
</dbReference>
<feature type="compositionally biased region" description="Low complexity" evidence="2">
    <location>
        <begin position="1"/>
        <end position="14"/>
    </location>
</feature>
<dbReference type="GO" id="GO:0010181">
    <property type="term" value="F:FMN binding"/>
    <property type="evidence" value="ECO:0007669"/>
    <property type="project" value="InterPro"/>
</dbReference>
<name>A0A919EAE5_9ACTN</name>